<evidence type="ECO:0000256" key="1">
    <source>
        <dbReference type="SAM" id="Phobius"/>
    </source>
</evidence>
<sequence length="355" mass="39626">MNAVVRTILRINMQILKLRWTFLAMLVFVHFAFSWYLLLEAGETEIITPFKFYYFYLVTASTVGYGDFSPSSPAGQAAVSLFVIPGGVILFAALIGKMTTVIVDGWRRNMKGQLNFNGRLEDHIVIMGWHRESTARMIDLIFGDTRRENRDIVLVSNHKMENPDPDRLHFVQAESLASEDVWERAAIADASRIIIAGISDESTLTTALSLSAARRTNAHIVCHFEQADKAALLKAHAPQVECHISTTTEMLVRSAQDPGSSRVQAQLLNTLTGPTQFSLQVPSHFSGCTFGQLIRTLKEHHDILVLGLAESIHGDDLVLNPPAEHPVHSGHLIYYMAHQRLRASEINWSKLLESA</sequence>
<dbReference type="SUPFAM" id="SSF51735">
    <property type="entry name" value="NAD(P)-binding Rossmann-fold domains"/>
    <property type="match status" value="1"/>
</dbReference>
<dbReference type="InterPro" id="IPR036291">
    <property type="entry name" value="NAD(P)-bd_dom_sf"/>
</dbReference>
<dbReference type="PANTHER" id="PTHR43833">
    <property type="entry name" value="POTASSIUM CHANNEL PROTEIN 2-RELATED-RELATED"/>
    <property type="match status" value="1"/>
</dbReference>
<keyword evidence="1" id="KW-0812">Transmembrane</keyword>
<dbReference type="Gene3D" id="3.40.50.720">
    <property type="entry name" value="NAD(P)-binding Rossmann-like Domain"/>
    <property type="match status" value="1"/>
</dbReference>
<dbReference type="RefSeq" id="WP_249698528.1">
    <property type="nucleotide sequence ID" value="NZ_JAMFLX010000006.1"/>
</dbReference>
<dbReference type="PANTHER" id="PTHR43833:SF9">
    <property type="entry name" value="POTASSIUM CHANNEL PROTEIN YUGO-RELATED"/>
    <property type="match status" value="1"/>
</dbReference>
<protein>
    <submittedName>
        <fullName evidence="3">Ion channel</fullName>
    </submittedName>
</protein>
<evidence type="ECO:0000313" key="3">
    <source>
        <dbReference type="EMBL" id="MCL6269498.1"/>
    </source>
</evidence>
<dbReference type="Gene3D" id="1.10.287.70">
    <property type="match status" value="1"/>
</dbReference>
<dbReference type="InterPro" id="IPR050721">
    <property type="entry name" value="Trk_Ktr_HKT_K-transport"/>
</dbReference>
<feature type="transmembrane region" description="Helical" evidence="1">
    <location>
        <begin position="20"/>
        <end position="38"/>
    </location>
</feature>
<dbReference type="Proteomes" id="UP001203338">
    <property type="component" value="Unassembled WGS sequence"/>
</dbReference>
<feature type="domain" description="Potassium channel" evidence="2">
    <location>
        <begin position="27"/>
        <end position="103"/>
    </location>
</feature>
<evidence type="ECO:0000259" key="2">
    <source>
        <dbReference type="Pfam" id="PF07885"/>
    </source>
</evidence>
<dbReference type="SUPFAM" id="SSF81324">
    <property type="entry name" value="Voltage-gated potassium channels"/>
    <property type="match status" value="1"/>
</dbReference>
<gene>
    <name evidence="3" type="ORF">M3P05_06030</name>
</gene>
<feature type="transmembrane region" description="Helical" evidence="1">
    <location>
        <begin position="50"/>
        <end position="66"/>
    </location>
</feature>
<keyword evidence="4" id="KW-1185">Reference proteome</keyword>
<feature type="transmembrane region" description="Helical" evidence="1">
    <location>
        <begin position="78"/>
        <end position="103"/>
    </location>
</feature>
<comment type="caution">
    <text evidence="3">The sequence shown here is derived from an EMBL/GenBank/DDBJ whole genome shotgun (WGS) entry which is preliminary data.</text>
</comment>
<dbReference type="Pfam" id="PF07885">
    <property type="entry name" value="Ion_trans_2"/>
    <property type="match status" value="1"/>
</dbReference>
<dbReference type="InterPro" id="IPR013099">
    <property type="entry name" value="K_chnl_dom"/>
</dbReference>
<organism evidence="3 4">
    <name type="scientific">Parendozoicomonas callyspongiae</name>
    <dbReference type="NCBI Taxonomy" id="2942213"/>
    <lineage>
        <taxon>Bacteria</taxon>
        <taxon>Pseudomonadati</taxon>
        <taxon>Pseudomonadota</taxon>
        <taxon>Gammaproteobacteria</taxon>
        <taxon>Oceanospirillales</taxon>
        <taxon>Endozoicomonadaceae</taxon>
        <taxon>Parendozoicomonas</taxon>
    </lineage>
</organism>
<keyword evidence="1" id="KW-0472">Membrane</keyword>
<proteinExistence type="predicted"/>
<keyword evidence="1" id="KW-1133">Transmembrane helix</keyword>
<evidence type="ECO:0000313" key="4">
    <source>
        <dbReference type="Proteomes" id="UP001203338"/>
    </source>
</evidence>
<accession>A0ABT0PDU7</accession>
<name>A0ABT0PDU7_9GAMM</name>
<reference evidence="3 4" key="1">
    <citation type="submission" date="2022-05" db="EMBL/GenBank/DDBJ databases">
        <authorList>
            <person name="Park J.-S."/>
        </authorList>
    </citation>
    <scope>NUCLEOTIDE SEQUENCE [LARGE SCALE GENOMIC DNA]</scope>
    <source>
        <strain evidence="3 4">2012CJ34-2</strain>
    </source>
</reference>
<dbReference type="EMBL" id="JAMFLX010000006">
    <property type="protein sequence ID" value="MCL6269498.1"/>
    <property type="molecule type" value="Genomic_DNA"/>
</dbReference>